<dbReference type="AlphaFoldDB" id="A0AAD9J4W6"/>
<comment type="caution">
    <text evidence="1">The sequence shown here is derived from an EMBL/GenBank/DDBJ whole genome shotgun (WGS) entry which is preliminary data.</text>
</comment>
<proteinExistence type="predicted"/>
<dbReference type="EMBL" id="JAODUP010000605">
    <property type="protein sequence ID" value="KAK2146474.1"/>
    <property type="molecule type" value="Genomic_DNA"/>
</dbReference>
<keyword evidence="2" id="KW-1185">Reference proteome</keyword>
<name>A0AAD9J4W6_9ANNE</name>
<sequence length="137" mass="15392">MPSSSTDSNDTLPEYVFPGTSSFDPFAVCEASEGECQQTPNSGRSVPHTPMVMNKGDWLNDGSHEDDHFLSPEMFSFLQTNGFDGEALVFSSPTNKLISYEYITSFLQHTPSKCMYFIPTDKFMCTIYFGVYLFICI</sequence>
<gene>
    <name evidence="1" type="ORF">LSH36_605g00035</name>
</gene>
<evidence type="ECO:0000313" key="2">
    <source>
        <dbReference type="Proteomes" id="UP001208570"/>
    </source>
</evidence>
<organism evidence="1 2">
    <name type="scientific">Paralvinella palmiformis</name>
    <dbReference type="NCBI Taxonomy" id="53620"/>
    <lineage>
        <taxon>Eukaryota</taxon>
        <taxon>Metazoa</taxon>
        <taxon>Spiralia</taxon>
        <taxon>Lophotrochozoa</taxon>
        <taxon>Annelida</taxon>
        <taxon>Polychaeta</taxon>
        <taxon>Sedentaria</taxon>
        <taxon>Canalipalpata</taxon>
        <taxon>Terebellida</taxon>
        <taxon>Terebelliformia</taxon>
        <taxon>Alvinellidae</taxon>
        <taxon>Paralvinella</taxon>
    </lineage>
</organism>
<reference evidence="1" key="1">
    <citation type="journal article" date="2023" name="Mol. Biol. Evol.">
        <title>Third-Generation Sequencing Reveals the Adaptive Role of the Epigenome in Three Deep-Sea Polychaetes.</title>
        <authorList>
            <person name="Perez M."/>
            <person name="Aroh O."/>
            <person name="Sun Y."/>
            <person name="Lan Y."/>
            <person name="Juniper S.K."/>
            <person name="Young C.R."/>
            <person name="Angers B."/>
            <person name="Qian P.Y."/>
        </authorList>
    </citation>
    <scope>NUCLEOTIDE SEQUENCE</scope>
    <source>
        <strain evidence="1">P08H-3</strain>
    </source>
</reference>
<evidence type="ECO:0000313" key="1">
    <source>
        <dbReference type="EMBL" id="KAK2146474.1"/>
    </source>
</evidence>
<dbReference type="Proteomes" id="UP001208570">
    <property type="component" value="Unassembled WGS sequence"/>
</dbReference>
<protein>
    <submittedName>
        <fullName evidence="1">Uncharacterized protein</fullName>
    </submittedName>
</protein>
<accession>A0AAD9J4W6</accession>